<protein>
    <recommendedName>
        <fullName evidence="10">Zn(2)-C6 fungal-type domain-containing protein</fullName>
    </recommendedName>
</protein>
<dbReference type="PROSITE" id="PS50048">
    <property type="entry name" value="ZN2_CY6_FUNGAL_2"/>
    <property type="match status" value="1"/>
</dbReference>
<evidence type="ECO:0000256" key="4">
    <source>
        <dbReference type="SAM" id="Coils"/>
    </source>
</evidence>
<keyword evidence="3" id="KW-0539">Nucleus</keyword>
<feature type="compositionally biased region" description="Polar residues" evidence="5">
    <location>
        <begin position="294"/>
        <end position="322"/>
    </location>
</feature>
<name>A0ABR3K1W2_9AGAR</name>
<keyword evidence="4" id="KW-0175">Coiled coil</keyword>
<evidence type="ECO:0000256" key="1">
    <source>
        <dbReference type="ARBA" id="ARBA00004123"/>
    </source>
</evidence>
<feature type="compositionally biased region" description="Basic and acidic residues" evidence="5">
    <location>
        <begin position="84"/>
        <end position="98"/>
    </location>
</feature>
<feature type="compositionally biased region" description="Polar residues" evidence="5">
    <location>
        <begin position="159"/>
        <end position="168"/>
    </location>
</feature>
<comment type="caution">
    <text evidence="8">The sequence shown here is derived from an EMBL/GenBank/DDBJ whole genome shotgun (WGS) entry which is preliminary data.</text>
</comment>
<sequence>MLGSPTEYQSSSDAYARAHPGFARPSQTPYHDDRGDGGRPLKRPRTAADDRENAYHPNNIDYSAPSMFAPMQGPPASTSIGHGGQREQSKPPRVDRRRAPVAPPNPYPTTTTSATYSDTAYAERPASQAAHDAYPEPSPPHPDRHPSVSPQHERDQPVRHTQQPQKAQPGSGRAAQTSTSTNGNGNNAKSTKEGKKEARAQKTLSCMECRRLKLKCDRIFPCQSCCKRGCAEICPEGALTSGRGSRFILANTEHLHEKITQLQERVRQLEEALENLHIESYFERHPHLHADSGSPPTSATQNSPHTTNSSYSPLKTSSGSNEPQRKSSRLRVPPHPLLTPPLLRIKTSINIPGENDGANANDAADTNGRDPAVDYAHGLPVHEAVRSGGLVSPAEVRTDDRRFMVPPMASLRARTPDVPSDIVRLSAMFPYPWQCNLETRKRIRDMLPSQVDAKTLCEDAKRNALWQFNLDASNTFIDNLLHHVYTTPFEDVSPRRLALLLMNLAVGTMVGGDGQQSPRDREQAARAGQAYVHLARASLTEMGLLDAPDLDLLHCLFYMVWYNLTYSDDRKAVTYAWNMTGFVTKLSQGLGLHRDTSKAKVIPEEDERRRAIFWEILNLDYRLSLSLGRPPSLCLSHIDTKPPRYDNSEPSTVCYHDWKMRFLTECLHPVLQATVQITLPAYEHVVQLDARIREFGVPPAPEGSRPTQPFFAMQKAAARMGVDVVLLQLHRRYFLKAMCSPGEFDLDHELAPSVVATYVCSSSLITATEALFESEPTLSTRFIHFWFNLFGAATALRLLITRVPQCPLSKCAVQELRRIRQIFRSAAQMLPFCANALPVLEKLVDKARQIHAAANEETGTMRLGPPGRLPSSLEKAHPALVDCVHQILAALPSSSSRASSEESGPASPATVVQLRSRRAEAVERLVESLPDVYSFTHLDIGSGASSHAGDVDMDDDEKKTAFEENGFDAASDQRAALLRDPFMPREPRICGNQAMNLDSGAFRLEVTETCYMAWF</sequence>
<accession>A0ABR3K1W2</accession>
<dbReference type="InterPro" id="IPR001138">
    <property type="entry name" value="Zn2Cys6_DnaBD"/>
</dbReference>
<dbReference type="Gene3D" id="4.10.240.10">
    <property type="entry name" value="Zn(2)-C6 fungal-type DNA-binding domain"/>
    <property type="match status" value="1"/>
</dbReference>
<feature type="domain" description="Zn(2)-C6 fungal-type" evidence="6">
    <location>
        <begin position="205"/>
        <end position="234"/>
    </location>
</feature>
<feature type="compositionally biased region" description="Basic and acidic residues" evidence="5">
    <location>
        <begin position="190"/>
        <end position="200"/>
    </location>
</feature>
<dbReference type="PANTHER" id="PTHR31001">
    <property type="entry name" value="UNCHARACTERIZED TRANSCRIPTIONAL REGULATORY PROTEIN"/>
    <property type="match status" value="1"/>
</dbReference>
<evidence type="ECO:0000259" key="7">
    <source>
        <dbReference type="PROSITE" id="PS51379"/>
    </source>
</evidence>
<dbReference type="CDD" id="cd12148">
    <property type="entry name" value="fungal_TF_MHR"/>
    <property type="match status" value="1"/>
</dbReference>
<reference evidence="9" key="1">
    <citation type="submission" date="2024-06" db="EMBL/GenBank/DDBJ databases">
        <title>Multi-omics analyses provide insights into the biosynthesis of the anticancer antibiotic pleurotin in Hohenbuehelia grisea.</title>
        <authorList>
            <person name="Weaver J.A."/>
            <person name="Alberti F."/>
        </authorList>
    </citation>
    <scope>NUCLEOTIDE SEQUENCE [LARGE SCALE GENOMIC DNA]</scope>
    <source>
        <strain evidence="9">T-177</strain>
    </source>
</reference>
<feature type="compositionally biased region" description="Polar residues" evidence="5">
    <location>
        <begin position="1"/>
        <end position="13"/>
    </location>
</feature>
<dbReference type="PROSITE" id="PS51379">
    <property type="entry name" value="4FE4S_FER_2"/>
    <property type="match status" value="1"/>
</dbReference>
<feature type="compositionally biased region" description="Basic and acidic residues" evidence="5">
    <location>
        <begin position="30"/>
        <end position="39"/>
    </location>
</feature>
<dbReference type="CDD" id="cd00067">
    <property type="entry name" value="GAL4"/>
    <property type="match status" value="1"/>
</dbReference>
<feature type="region of interest" description="Disordered" evidence="5">
    <location>
        <begin position="286"/>
        <end position="339"/>
    </location>
</feature>
<evidence type="ECO:0008006" key="10">
    <source>
        <dbReference type="Google" id="ProtNLM"/>
    </source>
</evidence>
<dbReference type="InterPro" id="IPR050613">
    <property type="entry name" value="Sec_Metabolite_Reg"/>
</dbReference>
<keyword evidence="2" id="KW-0479">Metal-binding</keyword>
<feature type="coiled-coil region" evidence="4">
    <location>
        <begin position="252"/>
        <end position="279"/>
    </location>
</feature>
<evidence type="ECO:0000256" key="3">
    <source>
        <dbReference type="ARBA" id="ARBA00023242"/>
    </source>
</evidence>
<dbReference type="PANTHER" id="PTHR31001:SF56">
    <property type="entry name" value="ZN(2)-C6 FUNGAL-TYPE DOMAIN-CONTAINING PROTEIN"/>
    <property type="match status" value="1"/>
</dbReference>
<keyword evidence="9" id="KW-1185">Reference proteome</keyword>
<feature type="compositionally biased region" description="Low complexity" evidence="5">
    <location>
        <begin position="108"/>
        <end position="120"/>
    </location>
</feature>
<dbReference type="Proteomes" id="UP001556367">
    <property type="component" value="Unassembled WGS sequence"/>
</dbReference>
<dbReference type="InterPro" id="IPR017896">
    <property type="entry name" value="4Fe4S_Fe-S-bd"/>
</dbReference>
<comment type="subcellular location">
    <subcellularLocation>
        <location evidence="1">Nucleus</location>
    </subcellularLocation>
</comment>
<organism evidence="8 9">
    <name type="scientific">Hohenbuehelia grisea</name>
    <dbReference type="NCBI Taxonomy" id="104357"/>
    <lineage>
        <taxon>Eukaryota</taxon>
        <taxon>Fungi</taxon>
        <taxon>Dikarya</taxon>
        <taxon>Basidiomycota</taxon>
        <taxon>Agaricomycotina</taxon>
        <taxon>Agaricomycetes</taxon>
        <taxon>Agaricomycetidae</taxon>
        <taxon>Agaricales</taxon>
        <taxon>Pleurotineae</taxon>
        <taxon>Pleurotaceae</taxon>
        <taxon>Hohenbuehelia</taxon>
    </lineage>
</organism>
<dbReference type="PROSITE" id="PS00463">
    <property type="entry name" value="ZN2_CY6_FUNGAL_1"/>
    <property type="match status" value="1"/>
</dbReference>
<dbReference type="InterPro" id="IPR036864">
    <property type="entry name" value="Zn2-C6_fun-type_DNA-bd_sf"/>
</dbReference>
<proteinExistence type="predicted"/>
<feature type="compositionally biased region" description="Low complexity" evidence="5">
    <location>
        <begin position="177"/>
        <end position="189"/>
    </location>
</feature>
<feature type="domain" description="4Fe-4S ferredoxin-type" evidence="7">
    <location>
        <begin position="212"/>
        <end position="244"/>
    </location>
</feature>
<dbReference type="SMART" id="SM00906">
    <property type="entry name" value="Fungal_trans"/>
    <property type="match status" value="1"/>
</dbReference>
<evidence type="ECO:0000256" key="2">
    <source>
        <dbReference type="ARBA" id="ARBA00022723"/>
    </source>
</evidence>
<dbReference type="EMBL" id="JASNQZ010000001">
    <property type="protein sequence ID" value="KAL0961373.1"/>
    <property type="molecule type" value="Genomic_DNA"/>
</dbReference>
<dbReference type="Pfam" id="PF04082">
    <property type="entry name" value="Fungal_trans"/>
    <property type="match status" value="1"/>
</dbReference>
<evidence type="ECO:0000256" key="5">
    <source>
        <dbReference type="SAM" id="MobiDB-lite"/>
    </source>
</evidence>
<gene>
    <name evidence="8" type="ORF">HGRIS_006329</name>
</gene>
<evidence type="ECO:0000259" key="6">
    <source>
        <dbReference type="PROSITE" id="PS50048"/>
    </source>
</evidence>
<dbReference type="InterPro" id="IPR007219">
    <property type="entry name" value="XnlR_reg_dom"/>
</dbReference>
<feature type="region of interest" description="Disordered" evidence="5">
    <location>
        <begin position="1"/>
        <end position="202"/>
    </location>
</feature>
<evidence type="ECO:0000313" key="8">
    <source>
        <dbReference type="EMBL" id="KAL0961373.1"/>
    </source>
</evidence>
<feature type="compositionally biased region" description="Basic and acidic residues" evidence="5">
    <location>
        <begin position="141"/>
        <end position="158"/>
    </location>
</feature>
<dbReference type="SMART" id="SM00066">
    <property type="entry name" value="GAL4"/>
    <property type="match status" value="1"/>
</dbReference>
<evidence type="ECO:0000313" key="9">
    <source>
        <dbReference type="Proteomes" id="UP001556367"/>
    </source>
</evidence>